<dbReference type="SUPFAM" id="SSF56112">
    <property type="entry name" value="Protein kinase-like (PK-like)"/>
    <property type="match status" value="1"/>
</dbReference>
<evidence type="ECO:0000313" key="2">
    <source>
        <dbReference type="Proteomes" id="UP000767334"/>
    </source>
</evidence>
<sequence>MNNLIELNDCILLGTGAEGSVYLTPEGFALKRFNTIKAAKKEVAILDNVKDSRFFPNVIIRISNIVVREYVEGDNLAQYLKANGLSYSLSIELIELIEDLKRLKFKRINIRNAHLFIDKNEKVMVIDPRKPYTKVTPYPKDIIKILLKLNLFDTFLKNVLLYRPDLLDYWIDAHNFVIHNYRHLLRYA</sequence>
<name>A0ABS2FDM3_9CLOT</name>
<dbReference type="GO" id="GO:0004674">
    <property type="term" value="F:protein serine/threonine kinase activity"/>
    <property type="evidence" value="ECO:0007669"/>
    <property type="project" value="UniProtKB-KW"/>
</dbReference>
<proteinExistence type="predicted"/>
<gene>
    <name evidence="1" type="ORF">H6A19_04730</name>
</gene>
<organism evidence="1 2">
    <name type="scientific">Clostridium saudiense</name>
    <dbReference type="NCBI Taxonomy" id="1414720"/>
    <lineage>
        <taxon>Bacteria</taxon>
        <taxon>Bacillati</taxon>
        <taxon>Bacillota</taxon>
        <taxon>Clostridia</taxon>
        <taxon>Eubacteriales</taxon>
        <taxon>Clostridiaceae</taxon>
        <taxon>Clostridium</taxon>
    </lineage>
</organism>
<comment type="caution">
    <text evidence="1">The sequence shown here is derived from an EMBL/GenBank/DDBJ whole genome shotgun (WGS) entry which is preliminary data.</text>
</comment>
<keyword evidence="1" id="KW-0418">Kinase</keyword>
<protein>
    <submittedName>
        <fullName evidence="1">Serine/threonine protein kinase</fullName>
    </submittedName>
</protein>
<reference evidence="1 2" key="1">
    <citation type="journal article" date="2021" name="Sci. Rep.">
        <title>The distribution of antibiotic resistance genes in chicken gut microbiota commensals.</title>
        <authorList>
            <person name="Juricova H."/>
            <person name="Matiasovicova J."/>
            <person name="Kubasova T."/>
            <person name="Cejkova D."/>
            <person name="Rychlik I."/>
        </authorList>
    </citation>
    <scope>NUCLEOTIDE SEQUENCE [LARGE SCALE GENOMIC DNA]</scope>
    <source>
        <strain evidence="1 2">An435</strain>
    </source>
</reference>
<dbReference type="Proteomes" id="UP000767334">
    <property type="component" value="Unassembled WGS sequence"/>
</dbReference>
<keyword evidence="1" id="KW-0808">Transferase</keyword>
<evidence type="ECO:0000313" key="1">
    <source>
        <dbReference type="EMBL" id="MBM6818653.1"/>
    </source>
</evidence>
<accession>A0ABS2FDM3</accession>
<dbReference type="RefSeq" id="WP_148323531.1">
    <property type="nucleotide sequence ID" value="NZ_JACJLL010000019.1"/>
</dbReference>
<keyword evidence="2" id="KW-1185">Reference proteome</keyword>
<keyword evidence="1" id="KW-0723">Serine/threonine-protein kinase</keyword>
<dbReference type="InterPro" id="IPR011009">
    <property type="entry name" value="Kinase-like_dom_sf"/>
</dbReference>
<dbReference type="EMBL" id="JACJLL010000019">
    <property type="protein sequence ID" value="MBM6818653.1"/>
    <property type="molecule type" value="Genomic_DNA"/>
</dbReference>